<dbReference type="OrthoDB" id="10263346at2759"/>
<comment type="similarity">
    <text evidence="2 9">Belongs to the snRNP Sm proteins family.</text>
</comment>
<dbReference type="InterPro" id="IPR047575">
    <property type="entry name" value="Sm"/>
</dbReference>
<evidence type="ECO:0000256" key="2">
    <source>
        <dbReference type="ARBA" id="ARBA00006850"/>
    </source>
</evidence>
<evidence type="ECO:0000256" key="3">
    <source>
        <dbReference type="ARBA" id="ARBA00022664"/>
    </source>
</evidence>
<evidence type="ECO:0000313" key="12">
    <source>
        <dbReference type="Proteomes" id="UP000695562"/>
    </source>
</evidence>
<comment type="caution">
    <text evidence="11">The sequence shown here is derived from an EMBL/GenBank/DDBJ whole genome shotgun (WGS) entry which is preliminary data.</text>
</comment>
<evidence type="ECO:0000256" key="6">
    <source>
        <dbReference type="ARBA" id="ARBA00023187"/>
    </source>
</evidence>
<dbReference type="CDD" id="cd01727">
    <property type="entry name" value="LSm8"/>
    <property type="match status" value="1"/>
</dbReference>
<dbReference type="PANTHER" id="PTHR15588">
    <property type="entry name" value="LSM1"/>
    <property type="match status" value="1"/>
</dbReference>
<accession>A0A8J4Q389</accession>
<dbReference type="Gene3D" id="2.30.30.100">
    <property type="match status" value="1"/>
</dbReference>
<evidence type="ECO:0000256" key="5">
    <source>
        <dbReference type="ARBA" id="ARBA00022884"/>
    </source>
</evidence>
<keyword evidence="8 9" id="KW-0687">Ribonucleoprotein</keyword>
<dbReference type="InterPro" id="IPR044642">
    <property type="entry name" value="PTHR15588"/>
</dbReference>
<keyword evidence="3 9" id="KW-0507">mRNA processing</keyword>
<dbReference type="GO" id="GO:0000398">
    <property type="term" value="P:mRNA splicing, via spliceosome"/>
    <property type="evidence" value="ECO:0007669"/>
    <property type="project" value="UniProtKB-UniRule"/>
</dbReference>
<feature type="domain" description="Sm" evidence="10">
    <location>
        <begin position="1"/>
        <end position="74"/>
    </location>
</feature>
<dbReference type="InterPro" id="IPR010920">
    <property type="entry name" value="LSM_dom_sf"/>
</dbReference>
<dbReference type="GO" id="GO:0003729">
    <property type="term" value="F:mRNA binding"/>
    <property type="evidence" value="ECO:0007669"/>
    <property type="project" value="TreeGrafter"/>
</dbReference>
<evidence type="ECO:0000313" key="11">
    <source>
        <dbReference type="EMBL" id="KAF2077244.1"/>
    </source>
</evidence>
<keyword evidence="4 9" id="KW-0747">Spliceosome</keyword>
<keyword evidence="5 9" id="KW-0694">RNA-binding</keyword>
<gene>
    <name evidence="9" type="primary">LSM8</name>
    <name evidence="11" type="ORF">CYY_001433</name>
</gene>
<comment type="function">
    <text evidence="9">Plays role in pre-mRNA splicing as component of the U4/U6-U5 tri-snRNP complex that is involved in spliceosome assembly, and as component of the precatalytic spliceosome (spliceosome B complex). The heptameric LSM2-8 complex binds specifically to the 3'-terminal U-tract of U6 snRNA.</text>
</comment>
<dbReference type="InterPro" id="IPR001163">
    <property type="entry name" value="Sm_dom_euk/arc"/>
</dbReference>
<protein>
    <recommendedName>
        <fullName evidence="9">U6 snRNA-associated Sm-like protein LSm8</fullName>
    </recommendedName>
</protein>
<name>A0A8J4Q389_9MYCE</name>
<dbReference type="SMART" id="SM00651">
    <property type="entry name" value="Sm"/>
    <property type="match status" value="1"/>
</dbReference>
<evidence type="ECO:0000256" key="4">
    <source>
        <dbReference type="ARBA" id="ARBA00022728"/>
    </source>
</evidence>
<comment type="subcellular location">
    <subcellularLocation>
        <location evidence="1 9">Nucleus</location>
    </subcellularLocation>
</comment>
<dbReference type="SUPFAM" id="SSF50182">
    <property type="entry name" value="Sm-like ribonucleoproteins"/>
    <property type="match status" value="1"/>
</dbReference>
<dbReference type="GO" id="GO:0005688">
    <property type="term" value="C:U6 snRNP"/>
    <property type="evidence" value="ECO:0007669"/>
    <property type="project" value="UniProtKB-UniRule"/>
</dbReference>
<dbReference type="Pfam" id="PF01423">
    <property type="entry name" value="LSM"/>
    <property type="match status" value="1"/>
</dbReference>
<reference evidence="11" key="1">
    <citation type="submission" date="2020-01" db="EMBL/GenBank/DDBJ databases">
        <title>Development of genomics and gene disruption for Polysphondylium violaceum indicates a role for the polyketide synthase stlB in stalk morphogenesis.</title>
        <authorList>
            <person name="Narita B."/>
            <person name="Kawabe Y."/>
            <person name="Kin K."/>
            <person name="Saito T."/>
            <person name="Gibbs R."/>
            <person name="Kuspa A."/>
            <person name="Muzny D."/>
            <person name="Queller D."/>
            <person name="Richards S."/>
            <person name="Strassman J."/>
            <person name="Sucgang R."/>
            <person name="Worley K."/>
            <person name="Schaap P."/>
        </authorList>
    </citation>
    <scope>NUCLEOTIDE SEQUENCE</scope>
    <source>
        <strain evidence="11">QSvi11</strain>
    </source>
</reference>
<dbReference type="PANTHER" id="PTHR15588:SF9">
    <property type="entry name" value="U6 SNRNA-ASSOCIATED SM-LIKE PROTEIN LSM8"/>
    <property type="match status" value="1"/>
</dbReference>
<evidence type="ECO:0000259" key="10">
    <source>
        <dbReference type="PROSITE" id="PS52002"/>
    </source>
</evidence>
<organism evidence="11 12">
    <name type="scientific">Polysphondylium violaceum</name>
    <dbReference type="NCBI Taxonomy" id="133409"/>
    <lineage>
        <taxon>Eukaryota</taxon>
        <taxon>Amoebozoa</taxon>
        <taxon>Evosea</taxon>
        <taxon>Eumycetozoa</taxon>
        <taxon>Dictyostelia</taxon>
        <taxon>Dictyosteliales</taxon>
        <taxon>Dictyosteliaceae</taxon>
        <taxon>Polysphondylium</taxon>
    </lineage>
</organism>
<comment type="subunit">
    <text evidence="9">LSm subunits form a heteromer with a doughnut shape.</text>
</comment>
<keyword evidence="12" id="KW-1185">Reference proteome</keyword>
<dbReference type="PROSITE" id="PS52002">
    <property type="entry name" value="SM"/>
    <property type="match status" value="1"/>
</dbReference>
<dbReference type="GO" id="GO:0071011">
    <property type="term" value="C:precatalytic spliceosome"/>
    <property type="evidence" value="ECO:0007669"/>
    <property type="project" value="TreeGrafter"/>
</dbReference>
<evidence type="ECO:0000256" key="9">
    <source>
        <dbReference type="RuleBase" id="RU365048"/>
    </source>
</evidence>
<evidence type="ECO:0000256" key="1">
    <source>
        <dbReference type="ARBA" id="ARBA00004123"/>
    </source>
</evidence>
<dbReference type="InterPro" id="IPR034103">
    <property type="entry name" value="Lsm8"/>
</dbReference>
<dbReference type="Proteomes" id="UP000695562">
    <property type="component" value="Unassembled WGS sequence"/>
</dbReference>
<proteinExistence type="inferred from homology"/>
<sequence>MAMLEQYLKKQVLVLTADGRNIIGTLRGIDQTINIILEKCVERMYSDEGVQEINLGVHIIRGDDVAVIGEIDQELDKNLNLSDIIAQPMKPIVH</sequence>
<dbReference type="GO" id="GO:0046540">
    <property type="term" value="C:U4/U6 x U5 tri-snRNP complex"/>
    <property type="evidence" value="ECO:0007669"/>
    <property type="project" value="UniProtKB-UniRule"/>
</dbReference>
<dbReference type="EMBL" id="AJWJ01000034">
    <property type="protein sequence ID" value="KAF2077244.1"/>
    <property type="molecule type" value="Genomic_DNA"/>
</dbReference>
<keyword evidence="6 9" id="KW-0508">mRNA splicing</keyword>
<evidence type="ECO:0000256" key="8">
    <source>
        <dbReference type="ARBA" id="ARBA00023274"/>
    </source>
</evidence>
<dbReference type="AlphaFoldDB" id="A0A8J4Q389"/>
<keyword evidence="7 9" id="KW-0539">Nucleus</keyword>
<dbReference type="FunFam" id="2.30.30.100:FF:000027">
    <property type="entry name" value="U6 snRNA-associated Sm-like protein LSm8"/>
    <property type="match status" value="1"/>
</dbReference>
<evidence type="ECO:0000256" key="7">
    <source>
        <dbReference type="ARBA" id="ARBA00023242"/>
    </source>
</evidence>